<dbReference type="InterPro" id="IPR056125">
    <property type="entry name" value="DUF7708"/>
</dbReference>
<dbReference type="EMBL" id="MU866231">
    <property type="protein sequence ID" value="KAK4175537.1"/>
    <property type="molecule type" value="Genomic_DNA"/>
</dbReference>
<name>A0AAN7A7S6_9PEZI</name>
<proteinExistence type="predicted"/>
<sequence length="545" mass="61664">MTQYYQNPSSASRSELINWFRGDLDDGALDPATDAFQDAIIIFSNELTKDKAKRDLISRSDGFEDLQKTLTDVQHKYESARAKSRPREYLNKFSSLLCHYDNMMKCLIQHNPEYVSLAWGAMKLLFVAFVNHENAVCTLAKGLCQIGSILPRVELSLILYPTSRMKRAVAEVYAYILKFLIWAKRWYEEGKLKHIWHSLTRPSELRYDDLLENILERSSLIDNWSASGARVEQREIHRKIDSEGLQLVAMRQEIREMKVMLSAFQAMASGAFINSNSRLTDLQFAQMMQSLQEIPNHCLLPEPEVTYKYNTSLQKAIQRNTRTGISCTFGWASSRLSAFSSAPDLRSLVIIRGTYHSREQTRGLSITALQLLRSSNIPVVWALKGPNKGSTALTAASVLRYLIIQAMKLSDLVPTELDASLNCARFHRAKTAEDYIAIFACLLSSVSNIYIVMDIDIAEAFSWVEAISSVFAQLEQRGNRTRLRVLLFTNRPIATMDGNKSHLVIKAPSNNNMVTRPGSGRPDRRGAATNFIGSRAAMRRGLRLT</sequence>
<reference evidence="2" key="1">
    <citation type="journal article" date="2023" name="Mol. Phylogenet. Evol.">
        <title>Genome-scale phylogeny and comparative genomics of the fungal order Sordariales.</title>
        <authorList>
            <person name="Hensen N."/>
            <person name="Bonometti L."/>
            <person name="Westerberg I."/>
            <person name="Brannstrom I.O."/>
            <person name="Guillou S."/>
            <person name="Cros-Aarteil S."/>
            <person name="Calhoun S."/>
            <person name="Haridas S."/>
            <person name="Kuo A."/>
            <person name="Mondo S."/>
            <person name="Pangilinan J."/>
            <person name="Riley R."/>
            <person name="LaButti K."/>
            <person name="Andreopoulos B."/>
            <person name="Lipzen A."/>
            <person name="Chen C."/>
            <person name="Yan M."/>
            <person name="Daum C."/>
            <person name="Ng V."/>
            <person name="Clum A."/>
            <person name="Steindorff A."/>
            <person name="Ohm R.A."/>
            <person name="Martin F."/>
            <person name="Silar P."/>
            <person name="Natvig D.O."/>
            <person name="Lalanne C."/>
            <person name="Gautier V."/>
            <person name="Ament-Velasquez S.L."/>
            <person name="Kruys A."/>
            <person name="Hutchinson M.I."/>
            <person name="Powell A.J."/>
            <person name="Barry K."/>
            <person name="Miller A.N."/>
            <person name="Grigoriev I.V."/>
            <person name="Debuchy R."/>
            <person name="Gladieux P."/>
            <person name="Hiltunen Thoren M."/>
            <person name="Johannesson H."/>
        </authorList>
    </citation>
    <scope>NUCLEOTIDE SEQUENCE</scope>
    <source>
        <strain evidence="2">CBS 892.96</strain>
    </source>
</reference>
<reference evidence="2" key="2">
    <citation type="submission" date="2023-05" db="EMBL/GenBank/DDBJ databases">
        <authorList>
            <consortium name="Lawrence Berkeley National Laboratory"/>
            <person name="Steindorff A."/>
            <person name="Hensen N."/>
            <person name="Bonometti L."/>
            <person name="Westerberg I."/>
            <person name="Brannstrom I.O."/>
            <person name="Guillou S."/>
            <person name="Cros-Aarteil S."/>
            <person name="Calhoun S."/>
            <person name="Haridas S."/>
            <person name="Kuo A."/>
            <person name="Mondo S."/>
            <person name="Pangilinan J."/>
            <person name="Riley R."/>
            <person name="Labutti K."/>
            <person name="Andreopoulos B."/>
            <person name="Lipzen A."/>
            <person name="Chen C."/>
            <person name="Yanf M."/>
            <person name="Daum C."/>
            <person name="Ng V."/>
            <person name="Clum A."/>
            <person name="Ohm R."/>
            <person name="Martin F."/>
            <person name="Silar P."/>
            <person name="Natvig D."/>
            <person name="Lalanne C."/>
            <person name="Gautier V."/>
            <person name="Ament-Velasquez S.L."/>
            <person name="Kruys A."/>
            <person name="Hutchinson M.I."/>
            <person name="Powell A.J."/>
            <person name="Barry K."/>
            <person name="Miller A.N."/>
            <person name="Grigoriev I.V."/>
            <person name="Debuchy R."/>
            <person name="Gladieux P."/>
            <person name="Thoren M.H."/>
            <person name="Johannesson H."/>
        </authorList>
    </citation>
    <scope>NUCLEOTIDE SEQUENCE</scope>
    <source>
        <strain evidence="2">CBS 892.96</strain>
    </source>
</reference>
<evidence type="ECO:0000259" key="1">
    <source>
        <dbReference type="Pfam" id="PF24809"/>
    </source>
</evidence>
<accession>A0AAN7A7S6</accession>
<evidence type="ECO:0000313" key="2">
    <source>
        <dbReference type="EMBL" id="KAK4175537.1"/>
    </source>
</evidence>
<evidence type="ECO:0000313" key="3">
    <source>
        <dbReference type="Proteomes" id="UP001302321"/>
    </source>
</evidence>
<dbReference type="Proteomes" id="UP001302321">
    <property type="component" value="Unassembled WGS sequence"/>
</dbReference>
<protein>
    <recommendedName>
        <fullName evidence="1">DUF7708 domain-containing protein</fullName>
    </recommendedName>
</protein>
<organism evidence="2 3">
    <name type="scientific">Triangularia setosa</name>
    <dbReference type="NCBI Taxonomy" id="2587417"/>
    <lineage>
        <taxon>Eukaryota</taxon>
        <taxon>Fungi</taxon>
        <taxon>Dikarya</taxon>
        <taxon>Ascomycota</taxon>
        <taxon>Pezizomycotina</taxon>
        <taxon>Sordariomycetes</taxon>
        <taxon>Sordariomycetidae</taxon>
        <taxon>Sordariales</taxon>
        <taxon>Podosporaceae</taxon>
        <taxon>Triangularia</taxon>
    </lineage>
</organism>
<gene>
    <name evidence="2" type="ORF">QBC36DRAFT_331347</name>
</gene>
<dbReference type="Pfam" id="PF24809">
    <property type="entry name" value="DUF7708"/>
    <property type="match status" value="1"/>
</dbReference>
<comment type="caution">
    <text evidence="2">The sequence shown here is derived from an EMBL/GenBank/DDBJ whole genome shotgun (WGS) entry which is preliminary data.</text>
</comment>
<feature type="domain" description="DUF7708" evidence="1">
    <location>
        <begin position="89"/>
        <end position="232"/>
    </location>
</feature>
<dbReference type="AlphaFoldDB" id="A0AAN7A7S6"/>
<keyword evidence="3" id="KW-1185">Reference proteome</keyword>